<dbReference type="RefSeq" id="WP_021876857.1">
    <property type="nucleotide sequence ID" value="NZ_CP018624.1"/>
</dbReference>
<organism evidence="1 2">
    <name type="scientific">Clostridium chauvoei</name>
    <dbReference type="NCBI Taxonomy" id="46867"/>
    <lineage>
        <taxon>Bacteria</taxon>
        <taxon>Bacillati</taxon>
        <taxon>Bacillota</taxon>
        <taxon>Clostridia</taxon>
        <taxon>Eubacteriales</taxon>
        <taxon>Clostridiaceae</taxon>
        <taxon>Clostridium</taxon>
    </lineage>
</organism>
<accession>A0ABD4RJW3</accession>
<dbReference type="Gene3D" id="1.10.3910.10">
    <property type="entry name" value="SP0561-like"/>
    <property type="match status" value="1"/>
</dbReference>
<gene>
    <name evidence="1" type="ORF">K4H94_10815</name>
</gene>
<evidence type="ECO:0000313" key="1">
    <source>
        <dbReference type="EMBL" id="MBX7291495.1"/>
    </source>
</evidence>
<dbReference type="KEGG" id="cchv:BTM20_13330"/>
<dbReference type="GeneID" id="66302863"/>
<comment type="caution">
    <text evidence="1">The sequence shown here is derived from an EMBL/GenBank/DDBJ whole genome shotgun (WGS) entry which is preliminary data.</text>
</comment>
<dbReference type="SUPFAM" id="SSF140683">
    <property type="entry name" value="SP0561-like"/>
    <property type="match status" value="1"/>
</dbReference>
<dbReference type="Proteomes" id="UP000775179">
    <property type="component" value="Unassembled WGS sequence"/>
</dbReference>
<sequence length="64" mass="7488">MITKDTTLREVISKNHMAQSILMSFRVGCGVITTNNDKTIEEISSEYGIDREELIRQLNFNRYY</sequence>
<proteinExistence type="predicted"/>
<evidence type="ECO:0000313" key="2">
    <source>
        <dbReference type="Proteomes" id="UP000775179"/>
    </source>
</evidence>
<name>A0ABD4RJW3_9CLOT</name>
<protein>
    <submittedName>
        <fullName evidence="1">Disulfide oxidoreductase</fullName>
    </submittedName>
</protein>
<dbReference type="AlphaFoldDB" id="A0ABD4RJW3"/>
<reference evidence="1 2" key="1">
    <citation type="submission" date="2021-08" db="EMBL/GenBank/DDBJ databases">
        <title>Genome sequence analysis of Clostridium chauvoei strains of European origin and evaluation of typing options for outbreak investigations.</title>
        <authorList>
            <person name="Abdel-Glil M."/>
            <person name="Thomas P."/>
            <person name="Seyboldt C."/>
        </authorList>
    </citation>
    <scope>NUCLEOTIDE SEQUENCE [LARGE SCALE GENOMIC DNA]</scope>
    <source>
        <strain evidence="1 2">S0260-09</strain>
    </source>
</reference>
<dbReference type="InterPro" id="IPR038062">
    <property type="entry name" value="ScdA-like_N_sf"/>
</dbReference>
<dbReference type="EMBL" id="JAIFTX010000026">
    <property type="protein sequence ID" value="MBX7291495.1"/>
    <property type="molecule type" value="Genomic_DNA"/>
</dbReference>